<dbReference type="Gene3D" id="1.20.1720.10">
    <property type="entry name" value="Multidrug resistance protein D"/>
    <property type="match status" value="1"/>
</dbReference>
<evidence type="ECO:0000313" key="10">
    <source>
        <dbReference type="EMBL" id="SEI71428.1"/>
    </source>
</evidence>
<dbReference type="PROSITE" id="PS50850">
    <property type="entry name" value="MFS"/>
    <property type="match status" value="1"/>
</dbReference>
<feature type="domain" description="Major facilitator superfamily (MFS) profile" evidence="9">
    <location>
        <begin position="17"/>
        <end position="398"/>
    </location>
</feature>
<name>A0A1H6STX7_9GAMM</name>
<dbReference type="PROSITE" id="PS00216">
    <property type="entry name" value="SUGAR_TRANSPORT_1"/>
    <property type="match status" value="1"/>
</dbReference>
<feature type="transmembrane region" description="Helical" evidence="8">
    <location>
        <begin position="169"/>
        <end position="191"/>
    </location>
</feature>
<comment type="similarity">
    <text evidence="2 8">Belongs to the major facilitator superfamily. Bcr/CmlA family.</text>
</comment>
<keyword evidence="5 8" id="KW-0812">Transmembrane</keyword>
<feature type="transmembrane region" description="Helical" evidence="8">
    <location>
        <begin position="251"/>
        <end position="271"/>
    </location>
</feature>
<evidence type="ECO:0000259" key="9">
    <source>
        <dbReference type="PROSITE" id="PS50850"/>
    </source>
</evidence>
<evidence type="ECO:0000256" key="2">
    <source>
        <dbReference type="ARBA" id="ARBA00006236"/>
    </source>
</evidence>
<dbReference type="OrthoDB" id="9814303at2"/>
<comment type="subcellular location">
    <subcellularLocation>
        <location evidence="8">Cell inner membrane</location>
        <topology evidence="8">Multi-pass membrane protein</topology>
    </subcellularLocation>
    <subcellularLocation>
        <location evidence="1">Cell membrane</location>
        <topology evidence="1">Multi-pass membrane protein</topology>
    </subcellularLocation>
</comment>
<keyword evidence="4" id="KW-1003">Cell membrane</keyword>
<dbReference type="CDD" id="cd17320">
    <property type="entry name" value="MFS_MdfA_MDR_like"/>
    <property type="match status" value="1"/>
</dbReference>
<dbReference type="InterPro" id="IPR036259">
    <property type="entry name" value="MFS_trans_sf"/>
</dbReference>
<reference evidence="11" key="1">
    <citation type="submission" date="2016-10" db="EMBL/GenBank/DDBJ databases">
        <authorList>
            <person name="Varghese N."/>
            <person name="Submissions S."/>
        </authorList>
    </citation>
    <scope>NUCLEOTIDE SEQUENCE [LARGE SCALE GENOMIC DNA]</scope>
    <source>
        <strain evidence="11">DSM 7165</strain>
    </source>
</reference>
<feature type="transmembrane region" description="Helical" evidence="8">
    <location>
        <begin position="141"/>
        <end position="163"/>
    </location>
</feature>
<evidence type="ECO:0000256" key="7">
    <source>
        <dbReference type="ARBA" id="ARBA00023136"/>
    </source>
</evidence>
<feature type="transmembrane region" description="Helical" evidence="8">
    <location>
        <begin position="309"/>
        <end position="333"/>
    </location>
</feature>
<feature type="transmembrane region" description="Helical" evidence="8">
    <location>
        <begin position="373"/>
        <end position="393"/>
    </location>
</feature>
<feature type="transmembrane region" description="Helical" evidence="8">
    <location>
        <begin position="83"/>
        <end position="106"/>
    </location>
</feature>
<evidence type="ECO:0000256" key="1">
    <source>
        <dbReference type="ARBA" id="ARBA00004651"/>
    </source>
</evidence>
<dbReference type="PANTHER" id="PTHR23502">
    <property type="entry name" value="MAJOR FACILITATOR SUPERFAMILY"/>
    <property type="match status" value="1"/>
</dbReference>
<keyword evidence="8" id="KW-0997">Cell inner membrane</keyword>
<dbReference type="Proteomes" id="UP000242999">
    <property type="component" value="Unassembled WGS sequence"/>
</dbReference>
<protein>
    <recommendedName>
        <fullName evidence="8">Bcr/CflA family efflux transporter</fullName>
    </recommendedName>
</protein>
<proteinExistence type="inferred from homology"/>
<keyword evidence="11" id="KW-1185">Reference proteome</keyword>
<accession>A0A1H6STX7</accession>
<evidence type="ECO:0000313" key="11">
    <source>
        <dbReference type="Proteomes" id="UP000242999"/>
    </source>
</evidence>
<dbReference type="InterPro" id="IPR011701">
    <property type="entry name" value="MFS"/>
</dbReference>
<evidence type="ECO:0000256" key="8">
    <source>
        <dbReference type="RuleBase" id="RU365088"/>
    </source>
</evidence>
<dbReference type="SUPFAM" id="SSF103473">
    <property type="entry name" value="MFS general substrate transporter"/>
    <property type="match status" value="1"/>
</dbReference>
<feature type="transmembrane region" description="Helical" evidence="8">
    <location>
        <begin position="112"/>
        <end position="129"/>
    </location>
</feature>
<evidence type="ECO:0000256" key="5">
    <source>
        <dbReference type="ARBA" id="ARBA00022692"/>
    </source>
</evidence>
<dbReference type="AlphaFoldDB" id="A0A1H6STX7"/>
<feature type="transmembrane region" description="Helical" evidence="8">
    <location>
        <begin position="345"/>
        <end position="367"/>
    </location>
</feature>
<dbReference type="NCBIfam" id="TIGR00710">
    <property type="entry name" value="efflux_Bcr_CflA"/>
    <property type="match status" value="1"/>
</dbReference>
<organism evidence="10 11">
    <name type="scientific">Allopseudospirillum japonicum</name>
    <dbReference type="NCBI Taxonomy" id="64971"/>
    <lineage>
        <taxon>Bacteria</taxon>
        <taxon>Pseudomonadati</taxon>
        <taxon>Pseudomonadota</taxon>
        <taxon>Gammaproteobacteria</taxon>
        <taxon>Oceanospirillales</taxon>
        <taxon>Oceanospirillaceae</taxon>
        <taxon>Allopseudospirillum</taxon>
    </lineage>
</organism>
<gene>
    <name evidence="10" type="ORF">SAMN05421831_10861</name>
</gene>
<sequence length="400" mass="43529">MSSLTSAPLGVNNIRNLLLMLSALTALAPLGTDIYLPAVPSMASRLGVVIHDIEISISFFLLGLSLGQLLGGPLSDQFGRRKLVLTGLVVFSLATLAIIFTTSVYWLWGLRFVQALGGGLAMVNSSAIIRDISSGQVGAANLIRVMQVMMLAPLVAPMLGMLILHFSDWSMIFAFLFIYSLVLIYLFYYYLPETSPQQANKNLFKNYWLVLQESRVWGFMISVCAAYAGLLTFVTASPSIFMEYFGLSETLYPFVFGLNVLTMILMSRVNLHLLSRFTSKKIISIGQSIQVVAGACMLVYVLFVPVINLWLLVPLTMLFMGSHSFIISNSIACTTEYFPKQAGTATALLAALGFLSGGVAGGLAGHFADGTPLPMVTVMLVSCLLGAMIRIYMRKTLKVC</sequence>
<keyword evidence="7 8" id="KW-0472">Membrane</keyword>
<dbReference type="RefSeq" id="WP_093310160.1">
    <property type="nucleotide sequence ID" value="NZ_FNYH01000008.1"/>
</dbReference>
<dbReference type="GO" id="GO:1990961">
    <property type="term" value="P:xenobiotic detoxification by transmembrane export across the plasma membrane"/>
    <property type="evidence" value="ECO:0007669"/>
    <property type="project" value="InterPro"/>
</dbReference>
<dbReference type="GO" id="GO:0042910">
    <property type="term" value="F:xenobiotic transmembrane transporter activity"/>
    <property type="evidence" value="ECO:0007669"/>
    <property type="project" value="InterPro"/>
</dbReference>
<dbReference type="STRING" id="64971.SAMN05421831_10861"/>
<feature type="transmembrane region" description="Helical" evidence="8">
    <location>
        <begin position="48"/>
        <end position="71"/>
    </location>
</feature>
<dbReference type="InterPro" id="IPR004812">
    <property type="entry name" value="Efflux_drug-R_Bcr/CmlA"/>
</dbReference>
<feature type="transmembrane region" description="Helical" evidence="8">
    <location>
        <begin position="216"/>
        <end position="236"/>
    </location>
</feature>
<feature type="transmembrane region" description="Helical" evidence="8">
    <location>
        <begin position="283"/>
        <end position="303"/>
    </location>
</feature>
<keyword evidence="3 8" id="KW-0813">Transport</keyword>
<evidence type="ECO:0000256" key="4">
    <source>
        <dbReference type="ARBA" id="ARBA00022475"/>
    </source>
</evidence>
<evidence type="ECO:0000256" key="3">
    <source>
        <dbReference type="ARBA" id="ARBA00022448"/>
    </source>
</evidence>
<keyword evidence="6 8" id="KW-1133">Transmembrane helix</keyword>
<evidence type="ECO:0000256" key="6">
    <source>
        <dbReference type="ARBA" id="ARBA00022989"/>
    </source>
</evidence>
<dbReference type="Pfam" id="PF07690">
    <property type="entry name" value="MFS_1"/>
    <property type="match status" value="1"/>
</dbReference>
<dbReference type="PANTHER" id="PTHR23502:SF132">
    <property type="entry name" value="POLYAMINE TRANSPORTER 2-RELATED"/>
    <property type="match status" value="1"/>
</dbReference>
<dbReference type="GO" id="GO:0005886">
    <property type="term" value="C:plasma membrane"/>
    <property type="evidence" value="ECO:0007669"/>
    <property type="project" value="UniProtKB-SubCell"/>
</dbReference>
<dbReference type="EMBL" id="FNYH01000008">
    <property type="protein sequence ID" value="SEI71428.1"/>
    <property type="molecule type" value="Genomic_DNA"/>
</dbReference>
<dbReference type="InterPro" id="IPR005829">
    <property type="entry name" value="Sugar_transporter_CS"/>
</dbReference>
<comment type="caution">
    <text evidence="8">Lacks conserved residue(s) required for the propagation of feature annotation.</text>
</comment>
<dbReference type="InterPro" id="IPR020846">
    <property type="entry name" value="MFS_dom"/>
</dbReference>